<keyword evidence="3" id="KW-1185">Reference proteome</keyword>
<proteinExistence type="predicted"/>
<evidence type="ECO:0000313" key="2">
    <source>
        <dbReference type="EMBL" id="KAK1413344.1"/>
    </source>
</evidence>
<protein>
    <recommendedName>
        <fullName evidence="1">Neprosin PEP catalytic domain-containing protein</fullName>
    </recommendedName>
</protein>
<dbReference type="PANTHER" id="PTHR31589">
    <property type="entry name" value="PROTEIN, PUTATIVE (DUF239)-RELATED-RELATED"/>
    <property type="match status" value="1"/>
</dbReference>
<dbReference type="SUPFAM" id="SSF53795">
    <property type="entry name" value="PEP carboxykinase-like"/>
    <property type="match status" value="1"/>
</dbReference>
<sequence length="607" mass="67451">MQDKRSILVKMTKSSLFFGFMVVLCLFTAIPFSYAGRSGIMKPSNRVNKYPVKSIKSPDGDIIDCVDIYHQPSFDHPLLKNHTLKMKPNFYPNGEDGSKVGHKPLVQLWHSVGRCPKGTIPIRRANENDLRHREKKNFFATRQNSSFDSQLSGGNNHEYAVISATGKYFGAQGVFNIWNPMTNYNEMTIGQLWLVAVPIAQTIEVGWQVYPQKYGSSDTRLFIYSTSDGYNHVKCYNLECAENGFFQNNFDIVLGGSLAPTSQIDGAQYEMKIVVWKDGMDGEWWLQVNGHTLGYWPSKLFTYLNDGTSGVQWGGEVAPASVSGDPHTTTQMGSGAFPDRGYMEASYIKNLQILDHPTPAKYRNPDVLQSIVTDRNCYDIKVGADDRPDWDTYIFFGGPGYSDQCPSGSGKTSLLTALGGRLLTGKLAGKITYNNQPFCGSIKRRTGFVTQDDVLYPHLTVTETLLFTAMLRLPTSLTHDEKVNHVDRVIAELGLTRCRNSMIGGPLFRGSQIYYGPASTALEYFSSIGFSTSVTVNPADILLDLANGISPDHTVHDYEQGENAEDALKSARQKLTRHEAIRDQSNGAQAGGINLRCFFAGELEKED</sequence>
<dbReference type="Pfam" id="PF00005">
    <property type="entry name" value="ABC_tran"/>
    <property type="match status" value="1"/>
</dbReference>
<dbReference type="EMBL" id="JAUHHV010000009">
    <property type="protein sequence ID" value="KAK1413344.1"/>
    <property type="molecule type" value="Genomic_DNA"/>
</dbReference>
<dbReference type="Gene3D" id="3.90.1320.10">
    <property type="entry name" value="Outer-capsid protein sigma 3, large lobe"/>
    <property type="match status" value="1"/>
</dbReference>
<dbReference type="PANTHER" id="PTHR31589:SF220">
    <property type="entry name" value="NEPROSIN DOMAIN-CONTAINING PROTEIN"/>
    <property type="match status" value="1"/>
</dbReference>
<name>A0AAD8NKX2_TARER</name>
<gene>
    <name evidence="2" type="ORF">QVD17_35116</name>
</gene>
<dbReference type="InterPro" id="IPR003439">
    <property type="entry name" value="ABC_transporter-like_ATP-bd"/>
</dbReference>
<accession>A0AAD8NKX2</accession>
<dbReference type="Pfam" id="PF03080">
    <property type="entry name" value="Neprosin"/>
    <property type="match status" value="1"/>
</dbReference>
<dbReference type="InterPro" id="IPR004314">
    <property type="entry name" value="Neprosin"/>
</dbReference>
<dbReference type="GO" id="GO:0005524">
    <property type="term" value="F:ATP binding"/>
    <property type="evidence" value="ECO:0007669"/>
    <property type="project" value="InterPro"/>
</dbReference>
<reference evidence="2" key="1">
    <citation type="journal article" date="2023" name="bioRxiv">
        <title>Improved chromosome-level genome assembly for marigold (Tagetes erecta).</title>
        <authorList>
            <person name="Jiang F."/>
            <person name="Yuan L."/>
            <person name="Wang S."/>
            <person name="Wang H."/>
            <person name="Xu D."/>
            <person name="Wang A."/>
            <person name="Fan W."/>
        </authorList>
    </citation>
    <scope>NUCLEOTIDE SEQUENCE</scope>
    <source>
        <strain evidence="2">WSJ</strain>
        <tissue evidence="2">Leaf</tissue>
    </source>
</reference>
<dbReference type="InterPro" id="IPR025521">
    <property type="entry name" value="Neprosin_propep"/>
</dbReference>
<dbReference type="Gene3D" id="3.40.50.300">
    <property type="entry name" value="P-loop containing nucleotide triphosphate hydrolases"/>
    <property type="match status" value="1"/>
</dbReference>
<dbReference type="InterPro" id="IPR053168">
    <property type="entry name" value="Glutamic_endopeptidase"/>
</dbReference>
<evidence type="ECO:0000313" key="3">
    <source>
        <dbReference type="Proteomes" id="UP001229421"/>
    </source>
</evidence>
<comment type="caution">
    <text evidence="2">The sequence shown here is derived from an EMBL/GenBank/DDBJ whole genome shotgun (WGS) entry which is preliminary data.</text>
</comment>
<evidence type="ECO:0000259" key="1">
    <source>
        <dbReference type="PROSITE" id="PS52045"/>
    </source>
</evidence>
<dbReference type="GO" id="GO:0016887">
    <property type="term" value="F:ATP hydrolysis activity"/>
    <property type="evidence" value="ECO:0007669"/>
    <property type="project" value="InterPro"/>
</dbReference>
<organism evidence="2 3">
    <name type="scientific">Tagetes erecta</name>
    <name type="common">African marigold</name>
    <dbReference type="NCBI Taxonomy" id="13708"/>
    <lineage>
        <taxon>Eukaryota</taxon>
        <taxon>Viridiplantae</taxon>
        <taxon>Streptophyta</taxon>
        <taxon>Embryophyta</taxon>
        <taxon>Tracheophyta</taxon>
        <taxon>Spermatophyta</taxon>
        <taxon>Magnoliopsida</taxon>
        <taxon>eudicotyledons</taxon>
        <taxon>Gunneridae</taxon>
        <taxon>Pentapetalae</taxon>
        <taxon>asterids</taxon>
        <taxon>campanulids</taxon>
        <taxon>Asterales</taxon>
        <taxon>Asteraceae</taxon>
        <taxon>Asteroideae</taxon>
        <taxon>Heliantheae alliance</taxon>
        <taxon>Tageteae</taxon>
        <taxon>Tagetes</taxon>
    </lineage>
</organism>
<dbReference type="AlphaFoldDB" id="A0AAD8NKX2"/>
<dbReference type="Pfam" id="PF14365">
    <property type="entry name" value="Neprosin_AP"/>
    <property type="match status" value="1"/>
</dbReference>
<dbReference type="PROSITE" id="PS52045">
    <property type="entry name" value="NEPROSIN_PEP_CD"/>
    <property type="match status" value="1"/>
</dbReference>
<feature type="domain" description="Neprosin PEP catalytic" evidence="1">
    <location>
        <begin position="149"/>
        <end position="406"/>
    </location>
</feature>
<dbReference type="InterPro" id="IPR027417">
    <property type="entry name" value="P-loop_NTPase"/>
</dbReference>
<dbReference type="Proteomes" id="UP001229421">
    <property type="component" value="Unassembled WGS sequence"/>
</dbReference>